<proteinExistence type="predicted"/>
<dbReference type="PANTHER" id="PTHR45033:SF3">
    <property type="entry name" value="DEHYDROGENASE, PUTATIVE (AFU_ORTHOLOGUE AFUA_2G13270)-RELATED"/>
    <property type="match status" value="1"/>
</dbReference>
<evidence type="ECO:0000313" key="2">
    <source>
        <dbReference type="EMBL" id="GAA4930453.1"/>
    </source>
</evidence>
<dbReference type="RefSeq" id="WP_345334138.1">
    <property type="nucleotide sequence ID" value="NZ_BAABJI010000004.1"/>
</dbReference>
<name>A0ABP9GDC4_9SPHI</name>
<dbReference type="PANTHER" id="PTHR45033">
    <property type="match status" value="1"/>
</dbReference>
<dbReference type="InterPro" id="IPR011032">
    <property type="entry name" value="GroES-like_sf"/>
</dbReference>
<comment type="caution">
    <text evidence="2">The sequence shown here is derived from an EMBL/GenBank/DDBJ whole genome shotgun (WGS) entry which is preliminary data.</text>
</comment>
<accession>A0ABP9GDC4</accession>
<gene>
    <name evidence="2" type="ORF">GCM10023313_39150</name>
</gene>
<dbReference type="Gene3D" id="3.40.50.720">
    <property type="entry name" value="NAD(P)-binding Rossmann-like Domain"/>
    <property type="match status" value="1"/>
</dbReference>
<dbReference type="Pfam" id="PF08240">
    <property type="entry name" value="ADH_N"/>
    <property type="match status" value="1"/>
</dbReference>
<protein>
    <submittedName>
        <fullName evidence="2">Zinc-binding dehydrogenase</fullName>
    </submittedName>
</protein>
<evidence type="ECO:0000259" key="1">
    <source>
        <dbReference type="SMART" id="SM00829"/>
    </source>
</evidence>
<feature type="domain" description="Enoyl reductase (ER)" evidence="1">
    <location>
        <begin position="8"/>
        <end position="331"/>
    </location>
</feature>
<dbReference type="InterPro" id="IPR013154">
    <property type="entry name" value="ADH-like_N"/>
</dbReference>
<dbReference type="SMART" id="SM00829">
    <property type="entry name" value="PKS_ER"/>
    <property type="match status" value="1"/>
</dbReference>
<keyword evidence="3" id="KW-1185">Reference proteome</keyword>
<dbReference type="InterPro" id="IPR013149">
    <property type="entry name" value="ADH-like_C"/>
</dbReference>
<reference evidence="3" key="1">
    <citation type="journal article" date="2019" name="Int. J. Syst. Evol. Microbiol.">
        <title>The Global Catalogue of Microorganisms (GCM) 10K type strain sequencing project: providing services to taxonomists for standard genome sequencing and annotation.</title>
        <authorList>
            <consortium name="The Broad Institute Genomics Platform"/>
            <consortium name="The Broad Institute Genome Sequencing Center for Infectious Disease"/>
            <person name="Wu L."/>
            <person name="Ma J."/>
        </authorList>
    </citation>
    <scope>NUCLEOTIDE SEQUENCE [LARGE SCALE GENOMIC DNA]</scope>
    <source>
        <strain evidence="3">JCM 18283</strain>
    </source>
</reference>
<organism evidence="2 3">
    <name type="scientific">Mucilaginibacter defluvii</name>
    <dbReference type="NCBI Taxonomy" id="1196019"/>
    <lineage>
        <taxon>Bacteria</taxon>
        <taxon>Pseudomonadati</taxon>
        <taxon>Bacteroidota</taxon>
        <taxon>Sphingobacteriia</taxon>
        <taxon>Sphingobacteriales</taxon>
        <taxon>Sphingobacteriaceae</taxon>
        <taxon>Mucilaginibacter</taxon>
    </lineage>
</organism>
<sequence length="334" mass="35679">MKAIVLEGLNQPLTIKDIDKPVPQPGEVLVQLKAASLNRRDWWITQGKYAGISYPSVIGSDGAGMVVEAGSDAGSGWIGKEVVIYPAHGWGESTEHQSKDFNIIGLPPNQGTFAEYISVPVTDLQPKPLHLSFEQTATLPVAGLTIFRALFTKGQVKKGNKVLITGVGGGTGAFALQYAVAAGCQVFVTSGSAKKIERARQLGALAGVNYKAQDWAEQLQQLSGGGFDVIIDSALGKGFEKLIDICKPGGRIVFFGGTAGSIPELAGRKIFWNHISILGTTLGSPAEFEQMLQFISDHKIEPVIDEVFPLAEAEKAIRKMDDSSQFGKLVLKIS</sequence>
<dbReference type="EMBL" id="BAABJI010000004">
    <property type="protein sequence ID" value="GAA4930453.1"/>
    <property type="molecule type" value="Genomic_DNA"/>
</dbReference>
<dbReference type="Proteomes" id="UP001501436">
    <property type="component" value="Unassembled WGS sequence"/>
</dbReference>
<dbReference type="InterPro" id="IPR052711">
    <property type="entry name" value="Zinc_ADH-like"/>
</dbReference>
<dbReference type="InterPro" id="IPR036291">
    <property type="entry name" value="NAD(P)-bd_dom_sf"/>
</dbReference>
<dbReference type="SUPFAM" id="SSF51735">
    <property type="entry name" value="NAD(P)-binding Rossmann-fold domains"/>
    <property type="match status" value="1"/>
</dbReference>
<dbReference type="SUPFAM" id="SSF50129">
    <property type="entry name" value="GroES-like"/>
    <property type="match status" value="1"/>
</dbReference>
<evidence type="ECO:0000313" key="3">
    <source>
        <dbReference type="Proteomes" id="UP001501436"/>
    </source>
</evidence>
<dbReference type="InterPro" id="IPR020843">
    <property type="entry name" value="ER"/>
</dbReference>
<dbReference type="Pfam" id="PF00107">
    <property type="entry name" value="ADH_zinc_N"/>
    <property type="match status" value="1"/>
</dbReference>
<dbReference type="Gene3D" id="3.90.180.10">
    <property type="entry name" value="Medium-chain alcohol dehydrogenases, catalytic domain"/>
    <property type="match status" value="1"/>
</dbReference>